<sequence>MKKWLLISILSVILLLVIIIMIPLKGSYEISAQVNASPLVVYKTLQLLPEWDHWYARLSTDTAARKFHVHVATTAPNTLFQYNMWQENEPVQNGEVNIKPTPEGGTRFIWKLHLDPGVRPDLIVKTLFHKKVYENALKESVLNLIHQWSHTDTLAGIPVSLMRVAPRQLLVMTDTIPVADLMNTFSACRQQLTAHLNAHHIIAAGDPVSKLEYLPDAKAVLTVGIPVKESKVSAGTRMQLIAEEPCIAAVGQYKNTWSARAEGVEIVRQWVKLRSLAYAGEVWVVHHYETESIKDNTPVVMDVLQPVYYVNPVYSVY</sequence>
<organism evidence="1 2">
    <name type="scientific">Chitinophaga defluvii</name>
    <dbReference type="NCBI Taxonomy" id="3163343"/>
    <lineage>
        <taxon>Bacteria</taxon>
        <taxon>Pseudomonadati</taxon>
        <taxon>Bacteroidota</taxon>
        <taxon>Chitinophagia</taxon>
        <taxon>Chitinophagales</taxon>
        <taxon>Chitinophagaceae</taxon>
        <taxon>Chitinophaga</taxon>
    </lineage>
</organism>
<evidence type="ECO:0008006" key="3">
    <source>
        <dbReference type="Google" id="ProtNLM"/>
    </source>
</evidence>
<dbReference type="RefSeq" id="WP_354661415.1">
    <property type="nucleotide sequence ID" value="NZ_JBEXAC010000002.1"/>
</dbReference>
<evidence type="ECO:0000313" key="1">
    <source>
        <dbReference type="EMBL" id="MET6998775.1"/>
    </source>
</evidence>
<dbReference type="EMBL" id="JBEXAC010000002">
    <property type="protein sequence ID" value="MET6998775.1"/>
    <property type="molecule type" value="Genomic_DNA"/>
</dbReference>
<dbReference type="Gene3D" id="3.20.80.10">
    <property type="entry name" value="Regulatory factor, effector binding domain"/>
    <property type="match status" value="1"/>
</dbReference>
<dbReference type="InterPro" id="IPR011256">
    <property type="entry name" value="Reg_factor_effector_dom_sf"/>
</dbReference>
<comment type="caution">
    <text evidence="1">The sequence shown here is derived from an EMBL/GenBank/DDBJ whole genome shotgun (WGS) entry which is preliminary data.</text>
</comment>
<reference evidence="1 2" key="1">
    <citation type="submission" date="2024-06" db="EMBL/GenBank/DDBJ databases">
        <title>Chitinophaga defluvii sp. nov., isolated from municipal sewage.</title>
        <authorList>
            <person name="Zhang L."/>
        </authorList>
    </citation>
    <scope>NUCLEOTIDE SEQUENCE [LARGE SCALE GENOMIC DNA]</scope>
    <source>
        <strain evidence="1 2">H8</strain>
    </source>
</reference>
<keyword evidence="2" id="KW-1185">Reference proteome</keyword>
<name>A0ABV2T6W3_9BACT</name>
<protein>
    <recommendedName>
        <fullName evidence="3">Polyketide cyclase/dehydrase/lipid transport protein</fullName>
    </recommendedName>
</protein>
<dbReference type="Proteomes" id="UP001549749">
    <property type="component" value="Unassembled WGS sequence"/>
</dbReference>
<proteinExistence type="predicted"/>
<gene>
    <name evidence="1" type="ORF">ABR189_15435</name>
</gene>
<evidence type="ECO:0000313" key="2">
    <source>
        <dbReference type="Proteomes" id="UP001549749"/>
    </source>
</evidence>
<dbReference type="SUPFAM" id="SSF55961">
    <property type="entry name" value="Bet v1-like"/>
    <property type="match status" value="1"/>
</dbReference>
<accession>A0ABV2T6W3</accession>